<organism evidence="3 4">
    <name type="scientific">Aspergillus ibericus CBS 121593</name>
    <dbReference type="NCBI Taxonomy" id="1448316"/>
    <lineage>
        <taxon>Eukaryota</taxon>
        <taxon>Fungi</taxon>
        <taxon>Dikarya</taxon>
        <taxon>Ascomycota</taxon>
        <taxon>Pezizomycotina</taxon>
        <taxon>Eurotiomycetes</taxon>
        <taxon>Eurotiomycetidae</taxon>
        <taxon>Eurotiales</taxon>
        <taxon>Aspergillaceae</taxon>
        <taxon>Aspergillus</taxon>
        <taxon>Aspergillus subgen. Circumdati</taxon>
    </lineage>
</organism>
<name>A0A395GZA5_9EURO</name>
<keyword evidence="4" id="KW-1185">Reference proteome</keyword>
<proteinExistence type="predicted"/>
<dbReference type="Proteomes" id="UP000249402">
    <property type="component" value="Unassembled WGS sequence"/>
</dbReference>
<keyword evidence="2" id="KW-0472">Membrane</keyword>
<sequence>MSILDSVPDLIREKALQAGIKDTVAPKKSNFCSYSDDIKNAFKDGDYNYLSKNRDTVATDLNPVYGNFQQNGDQAFFTVTNPSNNTDYQLSIAGPTTAPYAYMWVYTDPSRIDAARRGQNDAGPGDHTLQPVVQYGTLSMNGSTLGIQNSILEEKWFELGAAVISLAFGKVIGKAIFNRIEQGASAAFADIISAAVDATGLELAEAGVISTALWDGIASLAVTMSIELAAGVAIYFLILFIANIVYREYKIVFNIRNWDPDNDYIIDTSPAGYNEQLDGNQDWEETIIPRPSHTVTMPDGITVISKESICMYSSYIYVNSVKVFAGVGVAVVVKNAADKSKGFGAKYLCPYLAGNSLGLTGGVVGSPLDYYNDDSTWAPGGSYKAESSTPDGIPLSCTTDSLSGAQDEVYTFDVNIGLEPSSKFKEPRPEPPKSRPLLPQPEVPTRPSVGDAIRLPNGDSVKVLR</sequence>
<dbReference type="STRING" id="1448316.A0A395GZA5"/>
<accession>A0A395GZA5</accession>
<evidence type="ECO:0000256" key="1">
    <source>
        <dbReference type="SAM" id="MobiDB-lite"/>
    </source>
</evidence>
<dbReference type="GeneID" id="37227606"/>
<evidence type="ECO:0000313" key="4">
    <source>
        <dbReference type="Proteomes" id="UP000249402"/>
    </source>
</evidence>
<evidence type="ECO:0000313" key="3">
    <source>
        <dbReference type="EMBL" id="RAL00008.1"/>
    </source>
</evidence>
<protein>
    <submittedName>
        <fullName evidence="3">Uncharacterized protein</fullName>
    </submittedName>
</protein>
<dbReference type="AlphaFoldDB" id="A0A395GZA5"/>
<keyword evidence="2" id="KW-1133">Transmembrane helix</keyword>
<feature type="transmembrane region" description="Helical" evidence="2">
    <location>
        <begin position="228"/>
        <end position="246"/>
    </location>
</feature>
<dbReference type="VEuPathDB" id="FungiDB:BO80DRAFT_465721"/>
<dbReference type="OrthoDB" id="5425247at2759"/>
<reference evidence="3 4" key="1">
    <citation type="submission" date="2018-02" db="EMBL/GenBank/DDBJ databases">
        <title>The genomes of Aspergillus section Nigri reveals drivers in fungal speciation.</title>
        <authorList>
            <consortium name="DOE Joint Genome Institute"/>
            <person name="Vesth T.C."/>
            <person name="Nybo J."/>
            <person name="Theobald S."/>
            <person name="Brandl J."/>
            <person name="Frisvad J.C."/>
            <person name="Nielsen K.F."/>
            <person name="Lyhne E.K."/>
            <person name="Kogle M.E."/>
            <person name="Kuo A."/>
            <person name="Riley R."/>
            <person name="Clum A."/>
            <person name="Nolan M."/>
            <person name="Lipzen A."/>
            <person name="Salamov A."/>
            <person name="Henrissat B."/>
            <person name="Wiebenga A."/>
            <person name="De vries R.P."/>
            <person name="Grigoriev I.V."/>
            <person name="Mortensen U.H."/>
            <person name="Andersen M.R."/>
            <person name="Baker S.E."/>
        </authorList>
    </citation>
    <scope>NUCLEOTIDE SEQUENCE [LARGE SCALE GENOMIC DNA]</scope>
    <source>
        <strain evidence="3 4">CBS 121593</strain>
    </source>
</reference>
<gene>
    <name evidence="3" type="ORF">BO80DRAFT_465721</name>
</gene>
<dbReference type="EMBL" id="KZ824443">
    <property type="protein sequence ID" value="RAL00008.1"/>
    <property type="molecule type" value="Genomic_DNA"/>
</dbReference>
<evidence type="ECO:0000256" key="2">
    <source>
        <dbReference type="SAM" id="Phobius"/>
    </source>
</evidence>
<feature type="region of interest" description="Disordered" evidence="1">
    <location>
        <begin position="419"/>
        <end position="465"/>
    </location>
</feature>
<dbReference type="RefSeq" id="XP_025574335.1">
    <property type="nucleotide sequence ID" value="XM_025722741.1"/>
</dbReference>
<feature type="compositionally biased region" description="Basic and acidic residues" evidence="1">
    <location>
        <begin position="422"/>
        <end position="433"/>
    </location>
</feature>
<keyword evidence="2" id="KW-0812">Transmembrane</keyword>